<organism evidence="1 2">
    <name type="scientific">Thorsellia anophelis DSM 18579</name>
    <dbReference type="NCBI Taxonomy" id="1123402"/>
    <lineage>
        <taxon>Bacteria</taxon>
        <taxon>Pseudomonadati</taxon>
        <taxon>Pseudomonadota</taxon>
        <taxon>Gammaproteobacteria</taxon>
        <taxon>Enterobacterales</taxon>
        <taxon>Thorselliaceae</taxon>
        <taxon>Thorsellia</taxon>
    </lineage>
</organism>
<dbReference type="Proteomes" id="UP000242642">
    <property type="component" value="Unassembled WGS sequence"/>
</dbReference>
<gene>
    <name evidence="1" type="ORF">SAMN02583745_02322</name>
</gene>
<reference evidence="2" key="1">
    <citation type="submission" date="2016-10" db="EMBL/GenBank/DDBJ databases">
        <authorList>
            <person name="Varghese N."/>
            <person name="Submissions S."/>
        </authorList>
    </citation>
    <scope>NUCLEOTIDE SEQUENCE [LARGE SCALE GENOMIC DNA]</scope>
    <source>
        <strain evidence="2">DSM 18579</strain>
    </source>
</reference>
<name>A0A1I0EC35_9GAMM</name>
<dbReference type="RefSeq" id="WP_093321260.1">
    <property type="nucleotide sequence ID" value="NZ_FOHV01000025.1"/>
</dbReference>
<dbReference type="EMBL" id="FOHV01000025">
    <property type="protein sequence ID" value="SET42760.1"/>
    <property type="molecule type" value="Genomic_DNA"/>
</dbReference>
<evidence type="ECO:0000313" key="1">
    <source>
        <dbReference type="EMBL" id="SET42760.1"/>
    </source>
</evidence>
<proteinExistence type="predicted"/>
<dbReference type="AlphaFoldDB" id="A0A1I0EC35"/>
<dbReference type="STRING" id="1123402.SAMN02583745_02322"/>
<protein>
    <submittedName>
        <fullName evidence="1">Uncharacterized protein</fullName>
    </submittedName>
</protein>
<evidence type="ECO:0000313" key="2">
    <source>
        <dbReference type="Proteomes" id="UP000242642"/>
    </source>
</evidence>
<keyword evidence="2" id="KW-1185">Reference proteome</keyword>
<sequence>MKGLIRLEDKLSQGGVAVSVSSNENVLGREIALVGDWGILAKHLSPVRGISIKQKRMGIKVKKLNEEMI</sequence>
<accession>A0A1I0EC35</accession>